<feature type="compositionally biased region" description="Polar residues" evidence="1">
    <location>
        <begin position="215"/>
        <end position="253"/>
    </location>
</feature>
<dbReference type="AlphaFoldDB" id="A0A2P4XI29"/>
<keyword evidence="2" id="KW-1133">Transmembrane helix</keyword>
<feature type="compositionally biased region" description="Polar residues" evidence="1">
    <location>
        <begin position="269"/>
        <end position="285"/>
    </location>
</feature>
<feature type="transmembrane region" description="Helical" evidence="2">
    <location>
        <begin position="362"/>
        <end position="391"/>
    </location>
</feature>
<evidence type="ECO:0000256" key="1">
    <source>
        <dbReference type="SAM" id="MobiDB-lite"/>
    </source>
</evidence>
<organism evidence="3 4">
    <name type="scientific">Phytophthora palmivora</name>
    <dbReference type="NCBI Taxonomy" id="4796"/>
    <lineage>
        <taxon>Eukaryota</taxon>
        <taxon>Sar</taxon>
        <taxon>Stramenopiles</taxon>
        <taxon>Oomycota</taxon>
        <taxon>Peronosporomycetes</taxon>
        <taxon>Peronosporales</taxon>
        <taxon>Peronosporaceae</taxon>
        <taxon>Phytophthora</taxon>
    </lineage>
</organism>
<accession>A0A2P4XI29</accession>
<keyword evidence="2" id="KW-0812">Transmembrane</keyword>
<feature type="region of interest" description="Disordered" evidence="1">
    <location>
        <begin position="195"/>
        <end position="312"/>
    </location>
</feature>
<reference evidence="3 4" key="1">
    <citation type="journal article" date="2017" name="Genome Biol. Evol.">
        <title>Phytophthora megakarya and P. palmivora, closely related causal agents of cacao black pod rot, underwent increases in genome sizes and gene numbers by different mechanisms.</title>
        <authorList>
            <person name="Ali S.S."/>
            <person name="Shao J."/>
            <person name="Lary D.J."/>
            <person name="Kronmiller B."/>
            <person name="Shen D."/>
            <person name="Strem M.D."/>
            <person name="Amoako-Attah I."/>
            <person name="Akrofi A.Y."/>
            <person name="Begoude B.A."/>
            <person name="Ten Hoopen G.M."/>
            <person name="Coulibaly K."/>
            <person name="Kebe B.I."/>
            <person name="Melnick R.L."/>
            <person name="Guiltinan M.J."/>
            <person name="Tyler B.M."/>
            <person name="Meinhardt L.W."/>
            <person name="Bailey B.A."/>
        </authorList>
    </citation>
    <scope>NUCLEOTIDE SEQUENCE [LARGE SCALE GENOMIC DNA]</scope>
    <source>
        <strain evidence="4">sbr112.9</strain>
    </source>
</reference>
<keyword evidence="4" id="KW-1185">Reference proteome</keyword>
<evidence type="ECO:0000313" key="3">
    <source>
        <dbReference type="EMBL" id="POM65194.1"/>
    </source>
</evidence>
<dbReference type="EMBL" id="NCKW01010470">
    <property type="protein sequence ID" value="POM65194.1"/>
    <property type="molecule type" value="Genomic_DNA"/>
</dbReference>
<name>A0A2P4XI29_9STRA</name>
<dbReference type="Proteomes" id="UP000237271">
    <property type="component" value="Unassembled WGS sequence"/>
</dbReference>
<proteinExistence type="predicted"/>
<comment type="caution">
    <text evidence="3">The sequence shown here is derived from an EMBL/GenBank/DDBJ whole genome shotgun (WGS) entry which is preliminary data.</text>
</comment>
<evidence type="ECO:0000256" key="2">
    <source>
        <dbReference type="SAM" id="Phobius"/>
    </source>
</evidence>
<protein>
    <submittedName>
        <fullName evidence="3">Extended synaptotagmin</fullName>
    </submittedName>
</protein>
<evidence type="ECO:0000313" key="4">
    <source>
        <dbReference type="Proteomes" id="UP000237271"/>
    </source>
</evidence>
<keyword evidence="2" id="KW-0472">Membrane</keyword>
<gene>
    <name evidence="3" type="ORF">PHPALM_19132</name>
</gene>
<sequence>MVVHRKNKQRQRFLMSKTTHFVVANAMKHALEIYNNESRSELVYLLSLANAVLSFESDNANIVMEKCFCVEVRTWKKKNTVRLQPQGFIFFEENQARMLLWVKCIHLGIKRATTLDSELFRSPSTASSIEHSRRFSDNDETQAKMGVPTCEDSHCSSSIASSGSSPTTASGFTTARDKLTHRLVIDPATRFVTAGRTMLTPTRSSSVTGERHPNRWSSMFSYDKQQQTRSPMSSTATEPQSSPSETSAASPKVSSWGKRSSKAAPDVSPETTFKQSIDHTSSSRSGPFRVKIPAAPPSKNESVIPTAKSSTVTEKLDDVEPLQHVTLSPGTSGSLPAKLNHENVSADLVDDPEPATFRVLTIMLVVAVVAGALDVSVFLPLALAGALAHFFNQHQCFSSWTISSLVVFLASSYQVLFGIGTSTVLLYIWGYASYKTERRRRLKRQAVVHFPGTQSSYEIAHFEVSAREPKMLYLLVSVMRRVLLHRFQIGCYILTPIGSSG</sequence>
<feature type="region of interest" description="Disordered" evidence="1">
    <location>
        <begin position="130"/>
        <end position="150"/>
    </location>
</feature>
<feature type="compositionally biased region" description="Polar residues" evidence="1">
    <location>
        <begin position="299"/>
        <end position="312"/>
    </location>
</feature>
<feature type="transmembrane region" description="Helical" evidence="2">
    <location>
        <begin position="411"/>
        <end position="434"/>
    </location>
</feature>
<feature type="compositionally biased region" description="Polar residues" evidence="1">
    <location>
        <begin position="199"/>
        <end position="208"/>
    </location>
</feature>
<dbReference type="OrthoDB" id="1029639at2759"/>